<dbReference type="Proteomes" id="UP000192923">
    <property type="component" value="Unassembled WGS sequence"/>
</dbReference>
<feature type="compositionally biased region" description="Polar residues" evidence="1">
    <location>
        <begin position="472"/>
        <end position="500"/>
    </location>
</feature>
<accession>A0A1Y6CY22</accession>
<dbReference type="InterPro" id="IPR003599">
    <property type="entry name" value="Ig_sub"/>
</dbReference>
<dbReference type="InterPro" id="IPR029865">
    <property type="entry name" value="KIAA0319-like"/>
</dbReference>
<dbReference type="AlphaFoldDB" id="A0A1Y6CY22"/>
<dbReference type="Gene3D" id="2.60.40.10">
    <property type="entry name" value="Immunoglobulins"/>
    <property type="match status" value="6"/>
</dbReference>
<dbReference type="SMART" id="SM00409">
    <property type="entry name" value="IG"/>
    <property type="match status" value="5"/>
</dbReference>
<dbReference type="InterPro" id="IPR035986">
    <property type="entry name" value="PKD_dom_sf"/>
</dbReference>
<evidence type="ECO:0000256" key="1">
    <source>
        <dbReference type="SAM" id="MobiDB-lite"/>
    </source>
</evidence>
<dbReference type="EMBL" id="FXAM01000001">
    <property type="protein sequence ID" value="SMF95140.1"/>
    <property type="molecule type" value="Genomic_DNA"/>
</dbReference>
<name>A0A1Y6CY22_9GAMM</name>
<sequence length="944" mass="95415">MNLQAWALAGCVAFGQGATANTLNDGLGLGVFGNPNPDTPSPGTVLLAIFDAGPGDSPNAGKTLLVNTRWSYADLVNGVAVIPLDLAAHPDFQAIQGDALQYNVVGAYGLYLDPDSGKANLDRDGATFPFDDGVPNNAPWGVVASGHDEAAFSHDVNDLNNSLLSGVQTYWNNVNADLAGVGATENSGPDTVLVDSGDAADWGASWSGNFGGTGLGLTPDASTVNGVGDIAKLYWITNPSLDPGHPNAVAVLGTLQLSAAGVLSYSAAGANHAPTADAGPAQTVDEGADVTLDGSASSDPDSGQTAQLGYQWTAPDGIALSDPTAPKPRFTAPVAEADRVYTFTLVVTDPAGTASAPATVAITVQHLSNHAPTAQIAQPAVAKEGDSVTLDGSGSSDPDPGQTATLTYQWTAPAGITLSDPTAQQPSFTAPTADADRTYNFTLVVTDSQGAASAPATVAVLVRHINRAPTANAGSAQSVNEGDSVTLDGSASSDPDTGQTATLTYQWTAPAGLSLGDPTAQKPSFTAPTGNADASYRFTLVVTDRQGAASAPASVDIAVKHRNRAPTANAGGTQTVDEGERVTLDGSASSDPDSGQAATLAYRWTAPDGISLSDPTAQKPSFTAPTALGDQTYRFSLVVTDADSAPSAAATVDIQVKHRNQAPSAHPGPDQTVNPGAVVALNGEASADPEGDNLSYHWSQLSGPVAVNLGGADAATASFGATQPGDYVFQLAVADPQGLAALATVKVTVDTPVNHAPTAAATAPTTVEVGAVVALDGSASADPDTGDHLAYRWTQVSGPATTLSSADTDRPIFIAGGAGTYAFKLAVTDSAGLASEASVQVTATLPGPGIAFTQVPTVWRVGQAQTVTFQGLGLKGQTKAKLRFSKNGGRFQVLGSATVAKGRYRWKPAKQHIAAQGILQVCAPPGAKQPVCDSVDIEVAAAHP</sequence>
<feature type="region of interest" description="Disordered" evidence="1">
    <location>
        <begin position="380"/>
        <end position="405"/>
    </location>
</feature>
<dbReference type="PANTHER" id="PTHR46182">
    <property type="entry name" value="FI19480P1"/>
    <property type="match status" value="1"/>
</dbReference>
<dbReference type="STRING" id="1760988.SAMN02949497_2486"/>
<dbReference type="RefSeq" id="WP_085213112.1">
    <property type="nucleotide sequence ID" value="NZ_FXAM01000001.1"/>
</dbReference>
<dbReference type="GO" id="GO:0016020">
    <property type="term" value="C:membrane"/>
    <property type="evidence" value="ECO:0007669"/>
    <property type="project" value="TreeGrafter"/>
</dbReference>
<dbReference type="Pfam" id="PF22352">
    <property type="entry name" value="K319L-like_PKD"/>
    <property type="match status" value="5"/>
</dbReference>
<evidence type="ECO:0000259" key="2">
    <source>
        <dbReference type="PROSITE" id="PS50093"/>
    </source>
</evidence>
<reference evidence="3 4" key="1">
    <citation type="submission" date="2016-12" db="EMBL/GenBank/DDBJ databases">
        <authorList>
            <person name="Song W.-J."/>
            <person name="Kurnit D.M."/>
        </authorList>
    </citation>
    <scope>NUCLEOTIDE SEQUENCE [LARGE SCALE GENOMIC DNA]</scope>
    <source>
        <strain evidence="3 4">175</strain>
    </source>
</reference>
<dbReference type="InterPro" id="IPR022409">
    <property type="entry name" value="PKD/Chitinase_dom"/>
</dbReference>
<proteinExistence type="predicted"/>
<dbReference type="SMART" id="SM00089">
    <property type="entry name" value="PKD"/>
    <property type="match status" value="6"/>
</dbReference>
<dbReference type="InterPro" id="IPR000601">
    <property type="entry name" value="PKD_dom"/>
</dbReference>
<feature type="compositionally biased region" description="Polar residues" evidence="1">
    <location>
        <begin position="390"/>
        <end position="405"/>
    </location>
</feature>
<keyword evidence="4" id="KW-1185">Reference proteome</keyword>
<dbReference type="PANTHER" id="PTHR46182:SF2">
    <property type="entry name" value="FI19480P1"/>
    <property type="match status" value="1"/>
</dbReference>
<dbReference type="PROSITE" id="PS50093">
    <property type="entry name" value="PKD"/>
    <property type="match status" value="1"/>
</dbReference>
<organism evidence="3 4">
    <name type="scientific">Methylomagnum ishizawai</name>
    <dbReference type="NCBI Taxonomy" id="1760988"/>
    <lineage>
        <taxon>Bacteria</taxon>
        <taxon>Pseudomonadati</taxon>
        <taxon>Pseudomonadota</taxon>
        <taxon>Gammaproteobacteria</taxon>
        <taxon>Methylococcales</taxon>
        <taxon>Methylococcaceae</taxon>
        <taxon>Methylomagnum</taxon>
    </lineage>
</organism>
<evidence type="ECO:0000313" key="3">
    <source>
        <dbReference type="EMBL" id="SMF95140.1"/>
    </source>
</evidence>
<evidence type="ECO:0000313" key="4">
    <source>
        <dbReference type="Proteomes" id="UP000192923"/>
    </source>
</evidence>
<dbReference type="Pfam" id="PF18911">
    <property type="entry name" value="PKD_4"/>
    <property type="match status" value="1"/>
</dbReference>
<dbReference type="SUPFAM" id="SSF49299">
    <property type="entry name" value="PKD domain"/>
    <property type="match status" value="6"/>
</dbReference>
<feature type="region of interest" description="Disordered" evidence="1">
    <location>
        <begin position="471"/>
        <end position="500"/>
    </location>
</feature>
<gene>
    <name evidence="3" type="ORF">SAMN02949497_2486</name>
</gene>
<protein>
    <submittedName>
        <fullName evidence="3">REJ domain-containing protein</fullName>
    </submittedName>
</protein>
<dbReference type="InterPro" id="IPR013783">
    <property type="entry name" value="Ig-like_fold"/>
</dbReference>
<dbReference type="CDD" id="cd00146">
    <property type="entry name" value="PKD"/>
    <property type="match status" value="2"/>
</dbReference>
<dbReference type="GO" id="GO:0031410">
    <property type="term" value="C:cytoplasmic vesicle"/>
    <property type="evidence" value="ECO:0007669"/>
    <property type="project" value="TreeGrafter"/>
</dbReference>
<feature type="domain" description="PKD" evidence="2">
    <location>
        <begin position="756"/>
        <end position="848"/>
    </location>
</feature>